<evidence type="ECO:0000259" key="1">
    <source>
        <dbReference type="Pfam" id="PF04326"/>
    </source>
</evidence>
<proteinExistence type="predicted"/>
<accession>A0ABW5IQL6</accession>
<protein>
    <submittedName>
        <fullName evidence="2">RNA-binding domain-containing protein</fullName>
    </submittedName>
</protein>
<reference evidence="3" key="1">
    <citation type="journal article" date="2019" name="Int. J. Syst. Evol. Microbiol.">
        <title>The Global Catalogue of Microorganisms (GCM) 10K type strain sequencing project: providing services to taxonomists for standard genome sequencing and annotation.</title>
        <authorList>
            <consortium name="The Broad Institute Genomics Platform"/>
            <consortium name="The Broad Institute Genome Sequencing Center for Infectious Disease"/>
            <person name="Wu L."/>
            <person name="Ma J."/>
        </authorList>
    </citation>
    <scope>NUCLEOTIDE SEQUENCE [LARGE SCALE GENOMIC DNA]</scope>
    <source>
        <strain evidence="3">KCTC 42498</strain>
    </source>
</reference>
<dbReference type="Pfam" id="PF04326">
    <property type="entry name" value="SLFN_AlbA_2"/>
    <property type="match status" value="1"/>
</dbReference>
<gene>
    <name evidence="2" type="ORF">ACFSRY_17145</name>
</gene>
<dbReference type="PANTHER" id="PTHR30595:SF6">
    <property type="entry name" value="SCHLAFEN ALBA-2 DOMAIN-CONTAINING PROTEIN"/>
    <property type="match status" value="1"/>
</dbReference>
<dbReference type="InterPro" id="IPR038461">
    <property type="entry name" value="Schlafen_AlbA_2_dom_sf"/>
</dbReference>
<sequence length="246" mass="28776">MPVLQVRAYLCASSWRNDDYQHPNLSELIATHMHYEQYNPLEELQRMILRGENDTVDFKQRVTQPQKIARTLVSFANTRGGVLLVGVKDSGYICGVDPEEEKHTLNLAAEHYCSPPVTIHYDEVESDHRTVLLVTVPESKLKPHFAKVKEDDWRGYVRVKDTTVQTSKMVNKVLEQEPEHFEQIPLDKHENAVLDFLKDHPRITLKQYMKLANLSHRRAYRTLVKLVIHGYIRLHDKEKEEYYTLS</sequence>
<dbReference type="RefSeq" id="WP_377510661.1">
    <property type="nucleotide sequence ID" value="NZ_JBHULU010000021.1"/>
</dbReference>
<comment type="caution">
    <text evidence="2">The sequence shown here is derived from an EMBL/GenBank/DDBJ whole genome shotgun (WGS) entry which is preliminary data.</text>
</comment>
<dbReference type="Gene3D" id="3.30.950.30">
    <property type="entry name" value="Schlafen, AAA domain"/>
    <property type="match status" value="1"/>
</dbReference>
<keyword evidence="3" id="KW-1185">Reference proteome</keyword>
<dbReference type="PANTHER" id="PTHR30595">
    <property type="entry name" value="GLPR-RELATED TRANSCRIPTIONAL REPRESSOR"/>
    <property type="match status" value="1"/>
</dbReference>
<dbReference type="InterPro" id="IPR036388">
    <property type="entry name" value="WH-like_DNA-bd_sf"/>
</dbReference>
<dbReference type="Gene3D" id="1.10.10.10">
    <property type="entry name" value="Winged helix-like DNA-binding domain superfamily/Winged helix DNA-binding domain"/>
    <property type="match status" value="1"/>
</dbReference>
<name>A0ABW5IQL6_9BACT</name>
<dbReference type="Proteomes" id="UP001597544">
    <property type="component" value="Unassembled WGS sequence"/>
</dbReference>
<dbReference type="InterPro" id="IPR007421">
    <property type="entry name" value="Schlafen_AlbA_2_dom"/>
</dbReference>
<dbReference type="EMBL" id="JBHULU010000021">
    <property type="protein sequence ID" value="MFD2515603.1"/>
    <property type="molecule type" value="Genomic_DNA"/>
</dbReference>
<evidence type="ECO:0000313" key="3">
    <source>
        <dbReference type="Proteomes" id="UP001597544"/>
    </source>
</evidence>
<organism evidence="2 3">
    <name type="scientific">Pontibacter locisalis</name>
    <dbReference type="NCBI Taxonomy" id="1719035"/>
    <lineage>
        <taxon>Bacteria</taxon>
        <taxon>Pseudomonadati</taxon>
        <taxon>Bacteroidota</taxon>
        <taxon>Cytophagia</taxon>
        <taxon>Cytophagales</taxon>
        <taxon>Hymenobacteraceae</taxon>
        <taxon>Pontibacter</taxon>
    </lineage>
</organism>
<feature type="domain" description="Schlafen AlbA-2" evidence="1">
    <location>
        <begin position="52"/>
        <end position="165"/>
    </location>
</feature>
<evidence type="ECO:0000313" key="2">
    <source>
        <dbReference type="EMBL" id="MFD2515603.1"/>
    </source>
</evidence>